<reference evidence="2 3" key="1">
    <citation type="submission" date="2015-04" db="EMBL/GenBank/DDBJ databases">
        <title>Complete genome sequence of Schizopora paradoxa KUC8140, a cosmopolitan wood degrader in East Asia.</title>
        <authorList>
            <consortium name="DOE Joint Genome Institute"/>
            <person name="Min B."/>
            <person name="Park H."/>
            <person name="Jang Y."/>
            <person name="Kim J.-J."/>
            <person name="Kim K.H."/>
            <person name="Pangilinan J."/>
            <person name="Lipzen A."/>
            <person name="Riley R."/>
            <person name="Grigoriev I.V."/>
            <person name="Spatafora J.W."/>
            <person name="Choi I.-G."/>
        </authorList>
    </citation>
    <scope>NUCLEOTIDE SEQUENCE [LARGE SCALE GENOMIC DNA]</scope>
    <source>
        <strain evidence="2 3">KUC8140</strain>
    </source>
</reference>
<dbReference type="InterPro" id="IPR001810">
    <property type="entry name" value="F-box_dom"/>
</dbReference>
<feature type="domain" description="F-box" evidence="1">
    <location>
        <begin position="25"/>
        <end position="66"/>
    </location>
</feature>
<name>A0A0H2RBP6_9AGAM</name>
<dbReference type="Gene3D" id="1.20.1280.50">
    <property type="match status" value="1"/>
</dbReference>
<dbReference type="EMBL" id="KQ086061">
    <property type="protein sequence ID" value="KLO09254.1"/>
    <property type="molecule type" value="Genomic_DNA"/>
</dbReference>
<evidence type="ECO:0000259" key="1">
    <source>
        <dbReference type="Pfam" id="PF12937"/>
    </source>
</evidence>
<sequence>MRNGLEILYGLVLPTMLRSSPLYLDEILVKIFCDPALQFNDVVRFERVCKFWQRTTRSKTIWRKLLARLDDEHAPDLLPQTNINRLSATEIRAVIARAYRKDMHWSSDSTVAVSPSTSREISLSAFVESARGDGAETRPRYMADYRLIPGGEYMLIHYSISGGLALNFTILHLPTGRRIWNYSDRLKARLALPVSFIATHSADDTGAILITSIVLLSNVEDGGLIDSSMPGADGSFILTLRVHLSTGQSEELFRTRIKEPFDIDTLDERNMLHTTISSGNMIVIHYSRDYMLFVDYRKSLYRWVTLGPQGTYVQRMFILDDALIGIVDVFDEGIGTVATHVVSILFERVMEDASRLDSPETQIQFIDFWDVVGFRSLPTSRPDFLCLLSIQVFKAHWRGESTTHITLLVRPEDIAPRLSSPEYRPKNGLSVVKYEWVPSQSDGLTPSIEEECGLKFVSHEEIGGYARSIPPHNLGAFSDVSLSGRCIANLPVSNKLQAFTIGALERQELEHSLPTLDINIPPECAHLLSAQALDHYSDTVHYLDHNTGVVHLHHFQ</sequence>
<evidence type="ECO:0000313" key="3">
    <source>
        <dbReference type="Proteomes" id="UP000053477"/>
    </source>
</evidence>
<gene>
    <name evidence="2" type="ORF">SCHPADRAFT_573568</name>
</gene>
<keyword evidence="3" id="KW-1185">Reference proteome</keyword>
<dbReference type="Pfam" id="PF12937">
    <property type="entry name" value="F-box-like"/>
    <property type="match status" value="1"/>
</dbReference>
<dbReference type="SUPFAM" id="SSF81383">
    <property type="entry name" value="F-box domain"/>
    <property type="match status" value="1"/>
</dbReference>
<accession>A0A0H2RBP6</accession>
<dbReference type="InterPro" id="IPR036047">
    <property type="entry name" value="F-box-like_dom_sf"/>
</dbReference>
<dbReference type="Proteomes" id="UP000053477">
    <property type="component" value="Unassembled WGS sequence"/>
</dbReference>
<dbReference type="OrthoDB" id="424465at2759"/>
<organism evidence="2 3">
    <name type="scientific">Schizopora paradoxa</name>
    <dbReference type="NCBI Taxonomy" id="27342"/>
    <lineage>
        <taxon>Eukaryota</taxon>
        <taxon>Fungi</taxon>
        <taxon>Dikarya</taxon>
        <taxon>Basidiomycota</taxon>
        <taxon>Agaricomycotina</taxon>
        <taxon>Agaricomycetes</taxon>
        <taxon>Hymenochaetales</taxon>
        <taxon>Schizoporaceae</taxon>
        <taxon>Schizopora</taxon>
    </lineage>
</organism>
<dbReference type="InParanoid" id="A0A0H2RBP6"/>
<dbReference type="AlphaFoldDB" id="A0A0H2RBP6"/>
<evidence type="ECO:0000313" key="2">
    <source>
        <dbReference type="EMBL" id="KLO09254.1"/>
    </source>
</evidence>
<protein>
    <recommendedName>
        <fullName evidence="1">F-box domain-containing protein</fullName>
    </recommendedName>
</protein>
<proteinExistence type="predicted"/>